<evidence type="ECO:0000313" key="3">
    <source>
        <dbReference type="Proteomes" id="UP001595748"/>
    </source>
</evidence>
<reference evidence="3" key="1">
    <citation type="journal article" date="2019" name="Int. J. Syst. Evol. Microbiol.">
        <title>The Global Catalogue of Microorganisms (GCM) 10K type strain sequencing project: providing services to taxonomists for standard genome sequencing and annotation.</title>
        <authorList>
            <consortium name="The Broad Institute Genomics Platform"/>
            <consortium name="The Broad Institute Genome Sequencing Center for Infectious Disease"/>
            <person name="Wu L."/>
            <person name="Ma J."/>
        </authorList>
    </citation>
    <scope>NUCLEOTIDE SEQUENCE [LARGE SCALE GENOMIC DNA]</scope>
    <source>
        <strain evidence="3">CCTCC AB 2013263</strain>
    </source>
</reference>
<name>A0ABV8A958_9DEIO</name>
<gene>
    <name evidence="2" type="ORF">ACFOPQ_09665</name>
</gene>
<evidence type="ECO:0000313" key="2">
    <source>
        <dbReference type="EMBL" id="MFC3861027.1"/>
    </source>
</evidence>
<accession>A0ABV8A958</accession>
<dbReference type="RefSeq" id="WP_380077520.1">
    <property type="nucleotide sequence ID" value="NZ_JBHRZF010000116.1"/>
</dbReference>
<proteinExistence type="predicted"/>
<dbReference type="InterPro" id="IPR033455">
    <property type="entry name" value="AbiEi_3_N"/>
</dbReference>
<feature type="domain" description="Transcriptional regulator AbiEi antitoxin N-terminal" evidence="1">
    <location>
        <begin position="4"/>
        <end position="90"/>
    </location>
</feature>
<protein>
    <submittedName>
        <fullName evidence="2">Type IV toxin-antitoxin system AbiEi family antitoxin domain-containing protein</fullName>
    </submittedName>
</protein>
<dbReference type="Pfam" id="PF11459">
    <property type="entry name" value="AbiEi_3"/>
    <property type="match status" value="1"/>
</dbReference>
<dbReference type="EMBL" id="JBHRZF010000116">
    <property type="protein sequence ID" value="MFC3861027.1"/>
    <property type="molecule type" value="Genomic_DNA"/>
</dbReference>
<keyword evidence="3" id="KW-1185">Reference proteome</keyword>
<dbReference type="Pfam" id="PF17194">
    <property type="entry name" value="AbiEi_3_N"/>
    <property type="match status" value="1"/>
</dbReference>
<comment type="caution">
    <text evidence="2">The sequence shown here is derived from an EMBL/GenBank/DDBJ whole genome shotgun (WGS) entry which is preliminary data.</text>
</comment>
<sequence>MPELLHGLRDALPEGVPVPAAWLRSRGISRSLTARYLKSGWLERLPGGAYWRPNGELDWTAALYSAQHLGHLVHAGELTALSSHGLAHYQSLQHQAIQVYLPGRPPGWLAGLPVRWQWHHGRLFAEPSQPPQSRPAPHSLRTPDPYPLVASLLGLEVAPGLSYPVYLSTPERAAFELAAGLTTGGSWDTAYETFSGLTMLRPDLVRTLLLACRKIVVKRLFLHLAARSGHAWLNHVDLSGVDLGQGDRQVVVGGQLDPVYRITVPRGEDYGQF</sequence>
<evidence type="ECO:0000259" key="1">
    <source>
        <dbReference type="Pfam" id="PF17194"/>
    </source>
</evidence>
<dbReference type="InterPro" id="IPR021561">
    <property type="entry name" value="AbiEi_3"/>
</dbReference>
<organism evidence="2 3">
    <name type="scientific">Deinococcus antarcticus</name>
    <dbReference type="NCBI Taxonomy" id="1298767"/>
    <lineage>
        <taxon>Bacteria</taxon>
        <taxon>Thermotogati</taxon>
        <taxon>Deinococcota</taxon>
        <taxon>Deinococci</taxon>
        <taxon>Deinococcales</taxon>
        <taxon>Deinococcaceae</taxon>
        <taxon>Deinococcus</taxon>
    </lineage>
</organism>
<dbReference type="Proteomes" id="UP001595748">
    <property type="component" value="Unassembled WGS sequence"/>
</dbReference>